<protein>
    <submittedName>
        <fullName evidence="1">Uncharacterized protein</fullName>
    </submittedName>
</protein>
<comment type="caution">
    <text evidence="1">The sequence shown here is derived from an EMBL/GenBank/DDBJ whole genome shotgun (WGS) entry which is preliminary data.</text>
</comment>
<evidence type="ECO:0000313" key="2">
    <source>
        <dbReference type="Proteomes" id="UP001651158"/>
    </source>
</evidence>
<organism evidence="1 2">
    <name type="scientific">Taenia crassiceps</name>
    <dbReference type="NCBI Taxonomy" id="6207"/>
    <lineage>
        <taxon>Eukaryota</taxon>
        <taxon>Metazoa</taxon>
        <taxon>Spiralia</taxon>
        <taxon>Lophotrochozoa</taxon>
        <taxon>Platyhelminthes</taxon>
        <taxon>Cestoda</taxon>
        <taxon>Eucestoda</taxon>
        <taxon>Cyclophyllidea</taxon>
        <taxon>Taeniidae</taxon>
        <taxon>Taenia</taxon>
    </lineage>
</organism>
<dbReference type="Proteomes" id="UP001651158">
    <property type="component" value="Unassembled WGS sequence"/>
</dbReference>
<gene>
    <name evidence="1" type="ORF">TcWFU_007796</name>
</gene>
<accession>A0ABR4Q0X5</accession>
<dbReference type="EMBL" id="JAKROA010000019">
    <property type="protein sequence ID" value="KAL5103279.1"/>
    <property type="molecule type" value="Genomic_DNA"/>
</dbReference>
<name>A0ABR4Q0X5_9CEST</name>
<keyword evidence="2" id="KW-1185">Reference proteome</keyword>
<evidence type="ECO:0000313" key="1">
    <source>
        <dbReference type="EMBL" id="KAL5103279.1"/>
    </source>
</evidence>
<proteinExistence type="predicted"/>
<sequence length="77" mass="9028">MPRHFCHSSTIQVIRHFYLQAFQQLISPENSTRSVVCFSFLASTSFEKQDMRILVICFLCNFTHCRTEGTAPFYCQQ</sequence>
<reference evidence="1 2" key="1">
    <citation type="journal article" date="2022" name="Front. Cell. Infect. Microbiol.">
        <title>The Genomes of Two Strains of Taenia crassiceps the Animal Model for the Study of Human Cysticercosis.</title>
        <authorList>
            <person name="Bobes R.J."/>
            <person name="Estrada K."/>
            <person name="Rios-Valencia D.G."/>
            <person name="Calderon-Gallegos A."/>
            <person name="de la Torre P."/>
            <person name="Carrero J.C."/>
            <person name="Sanchez-Flores A."/>
            <person name="Laclette J.P."/>
        </authorList>
    </citation>
    <scope>NUCLEOTIDE SEQUENCE [LARGE SCALE GENOMIC DNA]</scope>
    <source>
        <strain evidence="1">WFUcys</strain>
    </source>
</reference>